<evidence type="ECO:0000313" key="1">
    <source>
        <dbReference type="EMBL" id="RMI31431.1"/>
    </source>
</evidence>
<proteinExistence type="predicted"/>
<reference evidence="1 2" key="1">
    <citation type="submission" date="2018-10" db="EMBL/GenBank/DDBJ databases">
        <title>Isolation from cow dung.</title>
        <authorList>
            <person name="Ling L."/>
        </authorList>
    </citation>
    <scope>NUCLEOTIDE SEQUENCE [LARGE SCALE GENOMIC DNA]</scope>
    <source>
        <strain evidence="1 2">NEAU-LL90</strain>
    </source>
</reference>
<protein>
    <recommendedName>
        <fullName evidence="3">DUF4760 domain-containing protein</fullName>
    </recommendedName>
</protein>
<organism evidence="1 2">
    <name type="scientific">Nocardia stercoris</name>
    <dbReference type="NCBI Taxonomy" id="2483361"/>
    <lineage>
        <taxon>Bacteria</taxon>
        <taxon>Bacillati</taxon>
        <taxon>Actinomycetota</taxon>
        <taxon>Actinomycetes</taxon>
        <taxon>Mycobacteriales</taxon>
        <taxon>Nocardiaceae</taxon>
        <taxon>Nocardia</taxon>
    </lineage>
</organism>
<keyword evidence="2" id="KW-1185">Reference proteome</keyword>
<dbReference type="Proteomes" id="UP000279275">
    <property type="component" value="Unassembled WGS sequence"/>
</dbReference>
<accession>A0A3M2L1I3</accession>
<dbReference type="EMBL" id="RFFH01000007">
    <property type="protein sequence ID" value="RMI31431.1"/>
    <property type="molecule type" value="Genomic_DNA"/>
</dbReference>
<dbReference type="RefSeq" id="WP_122189381.1">
    <property type="nucleotide sequence ID" value="NZ_RFFH01000007.1"/>
</dbReference>
<dbReference type="AlphaFoldDB" id="A0A3M2L1I3"/>
<evidence type="ECO:0000313" key="2">
    <source>
        <dbReference type="Proteomes" id="UP000279275"/>
    </source>
</evidence>
<comment type="caution">
    <text evidence="1">The sequence shown here is derived from an EMBL/GenBank/DDBJ whole genome shotgun (WGS) entry which is preliminary data.</text>
</comment>
<sequence>MGIAILAASAAIGGVVIGRFWDTRVESVRWKRDQRAAGYRALAEQFQLVCEVLRAMALTNPSTAKYGARVDDVRQNGYQGWDSAYTAVWLYGSPDVVAVASSLDAEMTRLFYRVCEQHFDVSGWQRERIAAREAFESYIFAIRREIRLPQVDARFFSYVHEPPSSSPKKKYRSVLRRVIN</sequence>
<name>A0A3M2L1I3_9NOCA</name>
<evidence type="ECO:0008006" key="3">
    <source>
        <dbReference type="Google" id="ProtNLM"/>
    </source>
</evidence>
<gene>
    <name evidence="1" type="ORF">EBN03_18990</name>
</gene>
<dbReference type="OrthoDB" id="4559513at2"/>